<evidence type="ECO:0000313" key="3">
    <source>
        <dbReference type="Proteomes" id="UP000264006"/>
    </source>
</evidence>
<evidence type="ECO:0000313" key="2">
    <source>
        <dbReference type="EMBL" id="AXV08085.1"/>
    </source>
</evidence>
<dbReference type="AlphaFoldDB" id="A0A346Y0T8"/>
<dbReference type="EMBL" id="CP031165">
    <property type="protein sequence ID" value="AXV08085.1"/>
    <property type="molecule type" value="Genomic_DNA"/>
</dbReference>
<name>A0A346Y0T8_9ACTN</name>
<keyword evidence="3" id="KW-1185">Reference proteome</keyword>
<evidence type="ECO:0000256" key="1">
    <source>
        <dbReference type="SAM" id="MobiDB-lite"/>
    </source>
</evidence>
<gene>
    <name evidence="2" type="ORF">DVS28_a3410</name>
</gene>
<reference evidence="2 3" key="1">
    <citation type="submission" date="2018-09" db="EMBL/GenBank/DDBJ databases">
        <title>Complete genome sequence of Euzebya sp. DY32-46 isolated from seawater of Pacific Ocean.</title>
        <authorList>
            <person name="Xu L."/>
            <person name="Wu Y.-H."/>
            <person name="Xu X.-W."/>
        </authorList>
    </citation>
    <scope>NUCLEOTIDE SEQUENCE [LARGE SCALE GENOMIC DNA]</scope>
    <source>
        <strain evidence="2 3">DY32-46</strain>
    </source>
</reference>
<accession>A0A346Y0T8</accession>
<dbReference type="KEGG" id="euz:DVS28_a3410"/>
<feature type="region of interest" description="Disordered" evidence="1">
    <location>
        <begin position="24"/>
        <end position="46"/>
    </location>
</feature>
<feature type="compositionally biased region" description="Pro residues" evidence="1">
    <location>
        <begin position="37"/>
        <end position="46"/>
    </location>
</feature>
<protein>
    <submittedName>
        <fullName evidence="2">Uncharacterized protein</fullName>
    </submittedName>
</protein>
<dbReference type="Proteomes" id="UP000264006">
    <property type="component" value="Chromosome"/>
</dbReference>
<organism evidence="2 3">
    <name type="scientific">Euzebya pacifica</name>
    <dbReference type="NCBI Taxonomy" id="1608957"/>
    <lineage>
        <taxon>Bacteria</taxon>
        <taxon>Bacillati</taxon>
        <taxon>Actinomycetota</taxon>
        <taxon>Nitriliruptoria</taxon>
        <taxon>Euzebyales</taxon>
    </lineage>
</organism>
<proteinExistence type="predicted"/>
<sequence length="46" mass="4765">MLHSCPGEWCSMAGRLVKVHNSWSAGRSPAGRRPVAGPSPPAPDGP</sequence>